<dbReference type="GO" id="GO:0005737">
    <property type="term" value="C:cytoplasm"/>
    <property type="evidence" value="ECO:0007669"/>
    <property type="project" value="TreeGrafter"/>
</dbReference>
<dbReference type="AlphaFoldDB" id="A0A0F9GT10"/>
<keyword evidence="3" id="KW-0378">Hydrolase</keyword>
<evidence type="ECO:0000256" key="3">
    <source>
        <dbReference type="ARBA" id="ARBA00022801"/>
    </source>
</evidence>
<evidence type="ECO:0000256" key="1">
    <source>
        <dbReference type="ARBA" id="ARBA00006576"/>
    </source>
</evidence>
<dbReference type="PANTHER" id="PTHR11086">
    <property type="entry name" value="DEOXYCYTIDYLATE DEAMINASE-RELATED"/>
    <property type="match status" value="1"/>
</dbReference>
<dbReference type="Gene3D" id="3.40.140.10">
    <property type="entry name" value="Cytidine Deaminase, domain 2"/>
    <property type="match status" value="1"/>
</dbReference>
<evidence type="ECO:0000256" key="4">
    <source>
        <dbReference type="ARBA" id="ARBA00022833"/>
    </source>
</evidence>
<dbReference type="GO" id="GO:0004132">
    <property type="term" value="F:dCMP deaminase activity"/>
    <property type="evidence" value="ECO:0007669"/>
    <property type="project" value="TreeGrafter"/>
</dbReference>
<organism evidence="6">
    <name type="scientific">marine sediment metagenome</name>
    <dbReference type="NCBI Taxonomy" id="412755"/>
    <lineage>
        <taxon>unclassified sequences</taxon>
        <taxon>metagenomes</taxon>
        <taxon>ecological metagenomes</taxon>
    </lineage>
</organism>
<comment type="caution">
    <text evidence="6">The sequence shown here is derived from an EMBL/GenBank/DDBJ whole genome shotgun (WGS) entry which is preliminary data.</text>
</comment>
<dbReference type="GO" id="GO:0008270">
    <property type="term" value="F:zinc ion binding"/>
    <property type="evidence" value="ECO:0007669"/>
    <property type="project" value="InterPro"/>
</dbReference>
<keyword evidence="4" id="KW-0862">Zinc</keyword>
<evidence type="ECO:0000313" key="6">
    <source>
        <dbReference type="EMBL" id="KKL93756.1"/>
    </source>
</evidence>
<accession>A0A0F9GT10</accession>
<dbReference type="SUPFAM" id="SSF53927">
    <property type="entry name" value="Cytidine deaminase-like"/>
    <property type="match status" value="1"/>
</dbReference>
<comment type="similarity">
    <text evidence="1">Belongs to the cytidine and deoxycytidylate deaminase family.</text>
</comment>
<dbReference type="InterPro" id="IPR002125">
    <property type="entry name" value="CMP_dCMP_dom"/>
</dbReference>
<dbReference type="InterPro" id="IPR016192">
    <property type="entry name" value="APOBEC/CMP_deaminase_Zn-bd"/>
</dbReference>
<feature type="domain" description="CMP/dCMP-type deaminase" evidence="5">
    <location>
        <begin position="4"/>
        <end position="142"/>
    </location>
</feature>
<proteinExistence type="inferred from homology"/>
<dbReference type="EMBL" id="LAZR01019104">
    <property type="protein sequence ID" value="KKL93756.1"/>
    <property type="molecule type" value="Genomic_DNA"/>
</dbReference>
<name>A0A0F9GT10_9ZZZZ</name>
<keyword evidence="2" id="KW-0479">Metal-binding</keyword>
<reference evidence="6" key="1">
    <citation type="journal article" date="2015" name="Nature">
        <title>Complex archaea that bridge the gap between prokaryotes and eukaryotes.</title>
        <authorList>
            <person name="Spang A."/>
            <person name="Saw J.H."/>
            <person name="Jorgensen S.L."/>
            <person name="Zaremba-Niedzwiedzka K."/>
            <person name="Martijn J."/>
            <person name="Lind A.E."/>
            <person name="van Eijk R."/>
            <person name="Schleper C."/>
            <person name="Guy L."/>
            <person name="Ettema T.J."/>
        </authorList>
    </citation>
    <scope>NUCLEOTIDE SEQUENCE</scope>
</reference>
<dbReference type="InterPro" id="IPR016193">
    <property type="entry name" value="Cytidine_deaminase-like"/>
</dbReference>
<sequence length="154" mass="17360">MSKDWNEYFMEMATLVASKSKDRSMKCGTVVVGEGNTVLTTGYNGFPRGVDDNTEEYHKRPEKYAWTEHGERNAIYNAARNGVRLLGSRAYITGYPCVDCARAIVQAGIGEIIVPTEETDPFFKMGRWGDWSESFEKAKQVLWAGRVVVTRYAV</sequence>
<evidence type="ECO:0000259" key="5">
    <source>
        <dbReference type="PROSITE" id="PS51747"/>
    </source>
</evidence>
<gene>
    <name evidence="6" type="ORF">LCGC14_1871540</name>
</gene>
<dbReference type="PANTHER" id="PTHR11086:SF18">
    <property type="entry name" value="DEOXYCYTIDYLATE DEAMINASE"/>
    <property type="match status" value="1"/>
</dbReference>
<protein>
    <recommendedName>
        <fullName evidence="5">CMP/dCMP-type deaminase domain-containing protein</fullName>
    </recommendedName>
</protein>
<dbReference type="InterPro" id="IPR015517">
    <property type="entry name" value="dCMP_deaminase-rel"/>
</dbReference>
<dbReference type="PROSITE" id="PS51747">
    <property type="entry name" value="CYT_DCMP_DEAMINASES_2"/>
    <property type="match status" value="1"/>
</dbReference>
<dbReference type="PROSITE" id="PS00903">
    <property type="entry name" value="CYT_DCMP_DEAMINASES_1"/>
    <property type="match status" value="1"/>
</dbReference>
<evidence type="ECO:0000256" key="2">
    <source>
        <dbReference type="ARBA" id="ARBA00022723"/>
    </source>
</evidence>
<dbReference type="Pfam" id="PF00383">
    <property type="entry name" value="dCMP_cyt_deam_1"/>
    <property type="match status" value="1"/>
</dbReference>